<evidence type="ECO:0000313" key="6">
    <source>
        <dbReference type="Proteomes" id="UP001268577"/>
    </source>
</evidence>
<evidence type="ECO:0000256" key="2">
    <source>
        <dbReference type="ARBA" id="ARBA00022741"/>
    </source>
</evidence>
<dbReference type="InterPro" id="IPR017871">
    <property type="entry name" value="ABC_transporter-like_CS"/>
</dbReference>
<dbReference type="Proteomes" id="UP001268577">
    <property type="component" value="Unassembled WGS sequence"/>
</dbReference>
<organism evidence="5 6">
    <name type="scientific">Vagococcus carniphilus</name>
    <dbReference type="NCBI Taxonomy" id="218144"/>
    <lineage>
        <taxon>Bacteria</taxon>
        <taxon>Bacillati</taxon>
        <taxon>Bacillota</taxon>
        <taxon>Bacilli</taxon>
        <taxon>Lactobacillales</taxon>
        <taxon>Enterococcaceae</taxon>
        <taxon>Vagococcus</taxon>
    </lineage>
</organism>
<dbReference type="SMART" id="SM00382">
    <property type="entry name" value="AAA"/>
    <property type="match status" value="1"/>
</dbReference>
<dbReference type="GO" id="GO:0005524">
    <property type="term" value="F:ATP binding"/>
    <property type="evidence" value="ECO:0007669"/>
    <property type="project" value="UniProtKB-KW"/>
</dbReference>
<accession>A0AAW8U646</accession>
<gene>
    <name evidence="5" type="ORF">P7H70_13080</name>
</gene>
<dbReference type="SUPFAM" id="SSF52540">
    <property type="entry name" value="P-loop containing nucleoside triphosphate hydrolases"/>
    <property type="match status" value="1"/>
</dbReference>
<dbReference type="Pfam" id="PF00005">
    <property type="entry name" value="ABC_tran"/>
    <property type="match status" value="1"/>
</dbReference>
<evidence type="ECO:0000256" key="3">
    <source>
        <dbReference type="ARBA" id="ARBA00022840"/>
    </source>
</evidence>
<evidence type="ECO:0000313" key="5">
    <source>
        <dbReference type="EMBL" id="MDT2834973.1"/>
    </source>
</evidence>
<keyword evidence="2" id="KW-0547">Nucleotide-binding</keyword>
<dbReference type="GO" id="GO:0016887">
    <property type="term" value="F:ATP hydrolysis activity"/>
    <property type="evidence" value="ECO:0007669"/>
    <property type="project" value="InterPro"/>
</dbReference>
<dbReference type="EMBL" id="JARQBZ010000031">
    <property type="protein sequence ID" value="MDT2834973.1"/>
    <property type="molecule type" value="Genomic_DNA"/>
</dbReference>
<keyword evidence="3 5" id="KW-0067">ATP-binding</keyword>
<comment type="caution">
    <text evidence="5">The sequence shown here is derived from an EMBL/GenBank/DDBJ whole genome shotgun (WGS) entry which is preliminary data.</text>
</comment>
<dbReference type="PANTHER" id="PTHR42781:SF4">
    <property type="entry name" value="SPERMIDINE_PUTRESCINE IMPORT ATP-BINDING PROTEIN POTA"/>
    <property type="match status" value="1"/>
</dbReference>
<dbReference type="PANTHER" id="PTHR42781">
    <property type="entry name" value="SPERMIDINE/PUTRESCINE IMPORT ATP-BINDING PROTEIN POTA"/>
    <property type="match status" value="1"/>
</dbReference>
<feature type="domain" description="ABC transporter" evidence="4">
    <location>
        <begin position="3"/>
        <end position="226"/>
    </location>
</feature>
<protein>
    <submittedName>
        <fullName evidence="5">ATP-binding cassette domain-containing protein</fullName>
    </submittedName>
</protein>
<dbReference type="InterPro" id="IPR003439">
    <property type="entry name" value="ABC_transporter-like_ATP-bd"/>
</dbReference>
<keyword evidence="1" id="KW-0813">Transport</keyword>
<dbReference type="InterPro" id="IPR050093">
    <property type="entry name" value="ABC_SmlMolc_Importer"/>
</dbReference>
<dbReference type="PROSITE" id="PS00211">
    <property type="entry name" value="ABC_TRANSPORTER_1"/>
    <property type="match status" value="1"/>
</dbReference>
<sequence length="242" mass="27585">MPIIFKNASFSYQEKIILSQLNLTLNEGCLYSIIGPSGIGKSTFLNLCKKQLIPTSGNITYEKITSTDIITVFQDLHLFPWQTVTDALNMPLTIKKINSAKKKQLLEETLQQFQLDDIKYKYPHELSGGQKQRVALARGMITSPHFLLLDEPTSSVDIGTKENLQTFILEKQRAFQQGIILVTHDIEEAVYLGQKLIVFSHNGVNLINNPFFSNRDLTNELTYFQFCSQLKQMIKEDPHETV</sequence>
<dbReference type="InterPro" id="IPR027417">
    <property type="entry name" value="P-loop_NTPase"/>
</dbReference>
<dbReference type="RefSeq" id="WP_311985648.1">
    <property type="nucleotide sequence ID" value="NZ_JARQBZ010000031.1"/>
</dbReference>
<name>A0AAW8U646_9ENTE</name>
<dbReference type="InterPro" id="IPR003593">
    <property type="entry name" value="AAA+_ATPase"/>
</dbReference>
<reference evidence="5" key="1">
    <citation type="submission" date="2023-03" db="EMBL/GenBank/DDBJ databases">
        <authorList>
            <person name="Shen W."/>
            <person name="Cai J."/>
        </authorList>
    </citation>
    <scope>NUCLEOTIDE SEQUENCE</scope>
    <source>
        <strain evidence="5">P96-3</strain>
    </source>
</reference>
<dbReference type="AlphaFoldDB" id="A0AAW8U646"/>
<dbReference type="Gene3D" id="3.40.50.300">
    <property type="entry name" value="P-loop containing nucleotide triphosphate hydrolases"/>
    <property type="match status" value="1"/>
</dbReference>
<evidence type="ECO:0000256" key="1">
    <source>
        <dbReference type="ARBA" id="ARBA00022448"/>
    </source>
</evidence>
<dbReference type="PROSITE" id="PS50893">
    <property type="entry name" value="ABC_TRANSPORTER_2"/>
    <property type="match status" value="1"/>
</dbReference>
<proteinExistence type="predicted"/>
<evidence type="ECO:0000259" key="4">
    <source>
        <dbReference type="PROSITE" id="PS50893"/>
    </source>
</evidence>